<proteinExistence type="predicted"/>
<feature type="region of interest" description="Disordered" evidence="1">
    <location>
        <begin position="174"/>
        <end position="202"/>
    </location>
</feature>
<organism evidence="2 3">
    <name type="scientific">Pleurodeles waltl</name>
    <name type="common">Iberian ribbed newt</name>
    <dbReference type="NCBI Taxonomy" id="8319"/>
    <lineage>
        <taxon>Eukaryota</taxon>
        <taxon>Metazoa</taxon>
        <taxon>Chordata</taxon>
        <taxon>Craniata</taxon>
        <taxon>Vertebrata</taxon>
        <taxon>Euteleostomi</taxon>
        <taxon>Amphibia</taxon>
        <taxon>Batrachia</taxon>
        <taxon>Caudata</taxon>
        <taxon>Salamandroidea</taxon>
        <taxon>Salamandridae</taxon>
        <taxon>Pleurodelinae</taxon>
        <taxon>Pleurodeles</taxon>
    </lineage>
</organism>
<feature type="region of interest" description="Disordered" evidence="1">
    <location>
        <begin position="1"/>
        <end position="35"/>
    </location>
</feature>
<protein>
    <submittedName>
        <fullName evidence="2">Uncharacterized protein</fullName>
    </submittedName>
</protein>
<feature type="compositionally biased region" description="Polar residues" evidence="1">
    <location>
        <begin position="1"/>
        <end position="10"/>
    </location>
</feature>
<sequence length="232" mass="23776">MYPRVQNSSPVKRRNRRQVPSTQQPSASLSASTLPAQSPLVDTLIVSGGTTSEVPPVKLRTFPTPEVGVLSILTDIRKSLSTLSAPSVVPVVQAPSPVQAAVPTNPLPVLQGRGSSTAQVPLQDATTQALLAVSQLLATINTLANPAPPKAPWAAHDALKNSVAELKRQVEAMAAAHSARSAPSEVAGPSVTPAPGVQPLAPPSIEKIKVTEINNNTSGGGITAVGAGQDML</sequence>
<comment type="caution">
    <text evidence="2">The sequence shown here is derived from an EMBL/GenBank/DDBJ whole genome shotgun (WGS) entry which is preliminary data.</text>
</comment>
<keyword evidence="3" id="KW-1185">Reference proteome</keyword>
<dbReference type="Proteomes" id="UP001066276">
    <property type="component" value="Chromosome 2_1"/>
</dbReference>
<accession>A0AAV7VDM4</accession>
<evidence type="ECO:0000256" key="1">
    <source>
        <dbReference type="SAM" id="MobiDB-lite"/>
    </source>
</evidence>
<dbReference type="AlphaFoldDB" id="A0AAV7VDM4"/>
<gene>
    <name evidence="2" type="ORF">NDU88_002100</name>
</gene>
<reference evidence="2" key="1">
    <citation type="journal article" date="2022" name="bioRxiv">
        <title>Sequencing and chromosome-scale assembly of the giantPleurodeles waltlgenome.</title>
        <authorList>
            <person name="Brown T."/>
            <person name="Elewa A."/>
            <person name="Iarovenko S."/>
            <person name="Subramanian E."/>
            <person name="Araus A.J."/>
            <person name="Petzold A."/>
            <person name="Susuki M."/>
            <person name="Suzuki K.-i.T."/>
            <person name="Hayashi T."/>
            <person name="Toyoda A."/>
            <person name="Oliveira C."/>
            <person name="Osipova E."/>
            <person name="Leigh N.D."/>
            <person name="Simon A."/>
            <person name="Yun M.H."/>
        </authorList>
    </citation>
    <scope>NUCLEOTIDE SEQUENCE</scope>
    <source>
        <strain evidence="2">20211129_DDA</strain>
        <tissue evidence="2">Liver</tissue>
    </source>
</reference>
<evidence type="ECO:0000313" key="2">
    <source>
        <dbReference type="EMBL" id="KAJ1198257.1"/>
    </source>
</evidence>
<name>A0AAV7VDM4_PLEWA</name>
<feature type="compositionally biased region" description="Low complexity" evidence="1">
    <location>
        <begin position="21"/>
        <end position="35"/>
    </location>
</feature>
<evidence type="ECO:0000313" key="3">
    <source>
        <dbReference type="Proteomes" id="UP001066276"/>
    </source>
</evidence>
<feature type="compositionally biased region" description="Low complexity" evidence="1">
    <location>
        <begin position="174"/>
        <end position="184"/>
    </location>
</feature>
<dbReference type="EMBL" id="JANPWB010000003">
    <property type="protein sequence ID" value="KAJ1198257.1"/>
    <property type="molecule type" value="Genomic_DNA"/>
</dbReference>